<dbReference type="GO" id="GO:0031412">
    <property type="term" value="P:gas vesicle organization"/>
    <property type="evidence" value="ECO:0007669"/>
    <property type="project" value="InterPro"/>
</dbReference>
<evidence type="ECO:0000256" key="3">
    <source>
        <dbReference type="ARBA" id="ARBA00035643"/>
    </source>
</evidence>
<proteinExistence type="inferred from homology"/>
<comment type="similarity">
    <text evidence="3">Belongs to the gas vesicle GvpF/GvpL family.</text>
</comment>
<gene>
    <name evidence="4" type="ORF">BME96_06995</name>
</gene>
<dbReference type="PANTHER" id="PTHR36852:SF1">
    <property type="entry name" value="PROTEIN GVPL 2"/>
    <property type="match status" value="1"/>
</dbReference>
<evidence type="ECO:0000313" key="4">
    <source>
        <dbReference type="EMBL" id="APC47933.1"/>
    </source>
</evidence>
<dbReference type="PANTHER" id="PTHR36852">
    <property type="entry name" value="PROTEIN GVPL 2"/>
    <property type="match status" value="1"/>
</dbReference>
<protein>
    <submittedName>
        <fullName evidence="4">Gas vesicle protein GvpF</fullName>
    </submittedName>
</protein>
<dbReference type="InterPro" id="IPR009430">
    <property type="entry name" value="GvpL/GvpF"/>
</dbReference>
<dbReference type="GeneID" id="71514129"/>
<dbReference type="AlphaFoldDB" id="A0AAC9NKE3"/>
<dbReference type="Proteomes" id="UP000182945">
    <property type="component" value="Chromosome"/>
</dbReference>
<dbReference type="RefSeq" id="WP_071648750.1">
    <property type="nucleotide sequence ID" value="NZ_CP017962.1"/>
</dbReference>
<reference evidence="4 5" key="1">
    <citation type="submission" date="2016-11" db="EMBL/GenBank/DDBJ databases">
        <title>Complete genome sequencing of Virgibacillus halodenitrificans PDB-F2.</title>
        <authorList>
            <person name="Sun Z."/>
            <person name="Zhou Y."/>
            <person name="Li H."/>
        </authorList>
    </citation>
    <scope>NUCLEOTIDE SEQUENCE [LARGE SCALE GENOMIC DNA]</scope>
    <source>
        <strain evidence="4 5">PDB-F2</strain>
    </source>
</reference>
<accession>A0AAC9NKE3</accession>
<evidence type="ECO:0000313" key="5">
    <source>
        <dbReference type="Proteomes" id="UP000182945"/>
    </source>
</evidence>
<sequence length="254" mass="29477">MEQQETGIYIFCGVEATDEEDFGHVEFEGEKRAIFTIHYENAAMVATEVPMKIYHPNKENLMMHQQVISRVMDKNDTVIPISFGNVFNSKGDVEVLLQNLHPQFTELFPKIKGKIELGLKVIGKKEWLEKRVNQHPEIDEMTRTVQAKSKEAGYYDRIKLGGKAQELFNQLQSEVKTDIFEQLEEKAEAAKDNDPISETMLLNASFLVDQEKEEEFDELVNEAHERWKEQVEFNYTGPWPAYNFINIRLTVEEA</sequence>
<evidence type="ECO:0000256" key="2">
    <source>
        <dbReference type="ARBA" id="ARBA00035108"/>
    </source>
</evidence>
<name>A0AAC9NKE3_VIRHA</name>
<keyword evidence="1" id="KW-0304">Gas vesicle</keyword>
<dbReference type="Pfam" id="PF06386">
    <property type="entry name" value="GvpL_GvpF"/>
    <property type="match status" value="1"/>
</dbReference>
<evidence type="ECO:0000256" key="1">
    <source>
        <dbReference type="ARBA" id="ARBA00022987"/>
    </source>
</evidence>
<dbReference type="EMBL" id="CP017962">
    <property type="protein sequence ID" value="APC47933.1"/>
    <property type="molecule type" value="Genomic_DNA"/>
</dbReference>
<dbReference type="KEGG" id="vhl:BME96_06995"/>
<comment type="subcellular location">
    <subcellularLocation>
        <location evidence="2">Gas vesicle</location>
    </subcellularLocation>
</comment>
<dbReference type="GO" id="GO:0031411">
    <property type="term" value="C:gas vesicle"/>
    <property type="evidence" value="ECO:0007669"/>
    <property type="project" value="UniProtKB-SubCell"/>
</dbReference>
<organism evidence="4 5">
    <name type="scientific">Virgibacillus halodenitrificans</name>
    <name type="common">Bacillus halodenitrificans</name>
    <dbReference type="NCBI Taxonomy" id="1482"/>
    <lineage>
        <taxon>Bacteria</taxon>
        <taxon>Bacillati</taxon>
        <taxon>Bacillota</taxon>
        <taxon>Bacilli</taxon>
        <taxon>Bacillales</taxon>
        <taxon>Bacillaceae</taxon>
        <taxon>Virgibacillus</taxon>
    </lineage>
</organism>